<protein>
    <recommendedName>
        <fullName evidence="1">Insertion element IS402-like domain-containing protein</fullName>
    </recommendedName>
</protein>
<gene>
    <name evidence="2" type="ORF">GCM10010145_48620</name>
</gene>
<keyword evidence="3" id="KW-1185">Reference proteome</keyword>
<dbReference type="Proteomes" id="UP000620156">
    <property type="component" value="Unassembled WGS sequence"/>
</dbReference>
<organism evidence="2 3">
    <name type="scientific">Streptomyces ruber</name>
    <dbReference type="NCBI Taxonomy" id="83378"/>
    <lineage>
        <taxon>Bacteria</taxon>
        <taxon>Bacillati</taxon>
        <taxon>Actinomycetota</taxon>
        <taxon>Actinomycetes</taxon>
        <taxon>Kitasatosporales</taxon>
        <taxon>Streptomycetaceae</taxon>
        <taxon>Streptomyces</taxon>
    </lineage>
</organism>
<dbReference type="AlphaFoldDB" id="A0A918BKJ1"/>
<evidence type="ECO:0000313" key="3">
    <source>
        <dbReference type="Proteomes" id="UP000620156"/>
    </source>
</evidence>
<comment type="caution">
    <text evidence="2">The sequence shown here is derived from an EMBL/GenBank/DDBJ whole genome shotgun (WGS) entry which is preliminary data.</text>
</comment>
<name>A0A918BKJ1_9ACTN</name>
<accession>A0A918BKJ1</accession>
<evidence type="ECO:0000313" key="2">
    <source>
        <dbReference type="EMBL" id="GGQ73158.1"/>
    </source>
</evidence>
<evidence type="ECO:0000259" key="1">
    <source>
        <dbReference type="Pfam" id="PF13340"/>
    </source>
</evidence>
<dbReference type="InterPro" id="IPR025161">
    <property type="entry name" value="IS402-like_dom"/>
</dbReference>
<dbReference type="PANTHER" id="PTHR30007:SF0">
    <property type="entry name" value="TRANSPOSASE"/>
    <property type="match status" value="1"/>
</dbReference>
<dbReference type="EMBL" id="BMQK01000012">
    <property type="protein sequence ID" value="GGQ73158.1"/>
    <property type="molecule type" value="Genomic_DNA"/>
</dbReference>
<sequence length="89" mass="10321">MPRRRCYPSDTWDDEWAMLEPLLPTPACETKAGGRPEKHPRREIVDAIRYVVDTGCKWRALPTDFPPWRTCYGFMARWAAAGIIGQIRD</sequence>
<dbReference type="Pfam" id="PF13340">
    <property type="entry name" value="DUF4096"/>
    <property type="match status" value="1"/>
</dbReference>
<proteinExistence type="predicted"/>
<feature type="domain" description="Insertion element IS402-like" evidence="1">
    <location>
        <begin position="13"/>
        <end position="87"/>
    </location>
</feature>
<reference evidence="2" key="2">
    <citation type="submission" date="2020-09" db="EMBL/GenBank/DDBJ databases">
        <authorList>
            <person name="Sun Q."/>
            <person name="Ohkuma M."/>
        </authorList>
    </citation>
    <scope>NUCLEOTIDE SEQUENCE</scope>
    <source>
        <strain evidence="2">JCM 3131</strain>
    </source>
</reference>
<reference evidence="2" key="1">
    <citation type="journal article" date="2014" name="Int. J. Syst. Evol. Microbiol.">
        <title>Complete genome sequence of Corynebacterium casei LMG S-19264T (=DSM 44701T), isolated from a smear-ripened cheese.</title>
        <authorList>
            <consortium name="US DOE Joint Genome Institute (JGI-PGF)"/>
            <person name="Walter F."/>
            <person name="Albersmeier A."/>
            <person name="Kalinowski J."/>
            <person name="Ruckert C."/>
        </authorList>
    </citation>
    <scope>NUCLEOTIDE SEQUENCE</scope>
    <source>
        <strain evidence="2">JCM 3131</strain>
    </source>
</reference>
<dbReference type="PANTHER" id="PTHR30007">
    <property type="entry name" value="PHP DOMAIN PROTEIN"/>
    <property type="match status" value="1"/>
</dbReference>